<accession>A0A1M6PZ95</accession>
<dbReference type="PANTHER" id="PTHR39179:SF3">
    <property type="entry name" value="COTS-RELATED PROTEIN"/>
    <property type="match status" value="1"/>
</dbReference>
<dbReference type="Pfam" id="PF01636">
    <property type="entry name" value="APH"/>
    <property type="match status" value="1"/>
</dbReference>
<dbReference type="GO" id="GO:0016301">
    <property type="term" value="F:kinase activity"/>
    <property type="evidence" value="ECO:0007669"/>
    <property type="project" value="UniProtKB-KW"/>
</dbReference>
<dbReference type="Gene3D" id="3.90.1200.10">
    <property type="match status" value="1"/>
</dbReference>
<dbReference type="OrthoDB" id="2379727at2"/>
<dbReference type="RefSeq" id="WP_072873743.1">
    <property type="nucleotide sequence ID" value="NZ_FRAF01000009.1"/>
</dbReference>
<dbReference type="SUPFAM" id="SSF56112">
    <property type="entry name" value="Protein kinase-like (PK-like)"/>
    <property type="match status" value="1"/>
</dbReference>
<dbReference type="EMBL" id="FRAF01000009">
    <property type="protein sequence ID" value="SHK13231.1"/>
    <property type="molecule type" value="Genomic_DNA"/>
</dbReference>
<organism evidence="2 3">
    <name type="scientific">Alicyclobacillus tolerans</name>
    <dbReference type="NCBI Taxonomy" id="90970"/>
    <lineage>
        <taxon>Bacteria</taxon>
        <taxon>Bacillati</taxon>
        <taxon>Bacillota</taxon>
        <taxon>Bacilli</taxon>
        <taxon>Bacillales</taxon>
        <taxon>Alicyclobacillaceae</taxon>
        <taxon>Alicyclobacillus</taxon>
    </lineage>
</organism>
<dbReference type="PANTHER" id="PTHR39179">
    <property type="entry name" value="SPORE COAT PROTEIN I"/>
    <property type="match status" value="1"/>
</dbReference>
<sequence>MKTSISQKNTVFVCLNHISQTYGFQLLSYRVCPSLYKKNAAYQIQTQQGTFLVKPYGGNSQQLEAKLKRILSIQNLGYPHMAKLIQQPDGKLYTRYANQIFYVSEWVAGKQLTGHPFDCHLLGEALGKLHRLPTPERRLSCKNTLLKLRKLHAKFIDQNLPYVQSTRSDIQIWFQQHASILKKLSSETFSILDKRSLSNELDFSLSHPTWIHGDVTKPNTIRREADICLIDWEQTKIDWSLLELVKALANTTNFSPTLLISMLNGYEQEHPLNMSQKQIIAALFRLPREAWFVASQHKKIQSTSQSFSILKQSWESRLKAIKILDDWALF</sequence>
<protein>
    <submittedName>
        <fullName evidence="2">Ser/Thr protein kinase RdoA involved in Cpx stress response, MazF antagonist</fullName>
    </submittedName>
</protein>
<keyword evidence="2" id="KW-0808">Transferase</keyword>
<name>A0A1M6PZ95_9BACL</name>
<dbReference type="GO" id="GO:0042601">
    <property type="term" value="C:endospore-forming forespore"/>
    <property type="evidence" value="ECO:0007669"/>
    <property type="project" value="TreeGrafter"/>
</dbReference>
<dbReference type="InterPro" id="IPR047175">
    <property type="entry name" value="CotS-like"/>
</dbReference>
<reference evidence="3" key="1">
    <citation type="submission" date="2016-11" db="EMBL/GenBank/DDBJ databases">
        <authorList>
            <person name="Varghese N."/>
            <person name="Submissions S."/>
        </authorList>
    </citation>
    <scope>NUCLEOTIDE SEQUENCE [LARGE SCALE GENOMIC DNA]</scope>
    <source>
        <strain evidence="3">USBA-503</strain>
    </source>
</reference>
<dbReference type="STRING" id="1830138.SAMN05443507_1095"/>
<dbReference type="InterPro" id="IPR002575">
    <property type="entry name" value="Aminoglycoside_PTrfase"/>
</dbReference>
<dbReference type="Proteomes" id="UP000184016">
    <property type="component" value="Unassembled WGS sequence"/>
</dbReference>
<gene>
    <name evidence="2" type="ORF">SAMN05443507_1095</name>
</gene>
<evidence type="ECO:0000313" key="3">
    <source>
        <dbReference type="Proteomes" id="UP000184016"/>
    </source>
</evidence>
<dbReference type="Gene3D" id="3.30.200.20">
    <property type="entry name" value="Phosphorylase Kinase, domain 1"/>
    <property type="match status" value="1"/>
</dbReference>
<proteinExistence type="predicted"/>
<feature type="domain" description="Aminoglycoside phosphotransferase" evidence="1">
    <location>
        <begin position="39"/>
        <end position="269"/>
    </location>
</feature>
<dbReference type="InterPro" id="IPR011009">
    <property type="entry name" value="Kinase-like_dom_sf"/>
</dbReference>
<evidence type="ECO:0000259" key="1">
    <source>
        <dbReference type="Pfam" id="PF01636"/>
    </source>
</evidence>
<evidence type="ECO:0000313" key="2">
    <source>
        <dbReference type="EMBL" id="SHK13231.1"/>
    </source>
</evidence>
<dbReference type="AlphaFoldDB" id="A0A1M6PZ95"/>
<keyword evidence="3" id="KW-1185">Reference proteome</keyword>
<keyword evidence="2" id="KW-0418">Kinase</keyword>